<keyword evidence="2" id="KW-1185">Reference proteome</keyword>
<protein>
    <submittedName>
        <fullName evidence="1">Uncharacterized protein</fullName>
    </submittedName>
</protein>
<name>A0A4P9TIN9_9EURY</name>
<reference evidence="2" key="1">
    <citation type="submission" date="2019-05" db="EMBL/GenBank/DDBJ databases">
        <title>Complete Genome Sequence and Methylation Pattern of the Halophilic Archaeon Natrinema pallidum BOL6-1.</title>
        <authorList>
            <person name="DasSarma P."/>
            <person name="DasSarma B.P."/>
            <person name="DasSarma S.L."/>
            <person name="Martinez F.L."/>
            <person name="Guzman D."/>
            <person name="Roberts R.J."/>
            <person name="DasSarma S."/>
        </authorList>
    </citation>
    <scope>NUCLEOTIDE SEQUENCE [LARGE SCALE GENOMIC DNA]</scope>
    <source>
        <strain evidence="2">BOL6-1</strain>
    </source>
</reference>
<evidence type="ECO:0000313" key="1">
    <source>
        <dbReference type="EMBL" id="QCW04841.1"/>
    </source>
</evidence>
<gene>
    <name evidence="1" type="ORF">FGF80_17160</name>
</gene>
<dbReference type="InterPro" id="IPR006311">
    <property type="entry name" value="TAT_signal"/>
</dbReference>
<dbReference type="PROSITE" id="PS51318">
    <property type="entry name" value="TAT"/>
    <property type="match status" value="1"/>
</dbReference>
<dbReference type="AlphaFoldDB" id="A0A4P9TIN9"/>
<proteinExistence type="predicted"/>
<dbReference type="RefSeq" id="WP_138655355.1">
    <property type="nucleotide sequence ID" value="NZ_CP040637.1"/>
</dbReference>
<dbReference type="EMBL" id="CP040637">
    <property type="protein sequence ID" value="QCW04841.1"/>
    <property type="molecule type" value="Genomic_DNA"/>
</dbReference>
<sequence length="256" mass="27449">MVGKENSDVNRRNILRKAGFGIASSGVLLSAAGSAQAKENASENATEYEFTEEEKDAVVAELNRIARQEIRKELDDDGVVTPNWPSWIPGVPTGLPFNWCVDIPLGDEFCALANNPVTEMPLSCGDVNFTGRRVGMTLGYGPSVHIDDGEVEGDIQYQIGFNAMINEANGCFYLELTSTGQKACVVTKCPDMPDPREVSIRELAQALYDLSYSFAEDLYDAAGISPPEVLLILTAIGIAVAFATMAATPPIPGAIP</sequence>
<evidence type="ECO:0000313" key="2">
    <source>
        <dbReference type="Proteomes" id="UP000307562"/>
    </source>
</evidence>
<accession>A0A4P9TIN9</accession>
<organism evidence="1 2">
    <name type="scientific">Natrinema pallidum</name>
    <dbReference type="NCBI Taxonomy" id="69527"/>
    <lineage>
        <taxon>Archaea</taxon>
        <taxon>Methanobacteriati</taxon>
        <taxon>Methanobacteriota</taxon>
        <taxon>Stenosarchaea group</taxon>
        <taxon>Halobacteria</taxon>
        <taxon>Halobacteriales</taxon>
        <taxon>Natrialbaceae</taxon>
        <taxon>Natrinema</taxon>
    </lineage>
</organism>
<dbReference type="GeneID" id="96157777"/>
<dbReference type="KEGG" id="npl:FGF80_17160"/>
<dbReference type="Proteomes" id="UP000307562">
    <property type="component" value="Chromosome"/>
</dbReference>